<protein>
    <submittedName>
        <fullName evidence="2">Uncharacterized protein</fullName>
    </submittedName>
</protein>
<accession>A0A915NIF2</accession>
<dbReference type="WBParaSite" id="scf7180000418977.g3188">
    <property type="protein sequence ID" value="scf7180000418977.g3188"/>
    <property type="gene ID" value="scf7180000418977.g3188"/>
</dbReference>
<evidence type="ECO:0000313" key="1">
    <source>
        <dbReference type="Proteomes" id="UP000887560"/>
    </source>
</evidence>
<proteinExistence type="predicted"/>
<dbReference type="AlphaFoldDB" id="A0A915NIF2"/>
<dbReference type="Proteomes" id="UP000887560">
    <property type="component" value="Unplaced"/>
</dbReference>
<reference evidence="2" key="1">
    <citation type="submission" date="2022-11" db="UniProtKB">
        <authorList>
            <consortium name="WormBaseParasite"/>
        </authorList>
    </citation>
    <scope>IDENTIFICATION</scope>
</reference>
<sequence length="70" mass="8137">MISISPINRTKSPNPLIKINWADNSTKLTNSKVEIKSTQNRSPKRLFDAFCDYTSIAGFRFLHSRHPIWF</sequence>
<keyword evidence="1" id="KW-1185">Reference proteome</keyword>
<organism evidence="1 2">
    <name type="scientific">Meloidogyne floridensis</name>
    <dbReference type="NCBI Taxonomy" id="298350"/>
    <lineage>
        <taxon>Eukaryota</taxon>
        <taxon>Metazoa</taxon>
        <taxon>Ecdysozoa</taxon>
        <taxon>Nematoda</taxon>
        <taxon>Chromadorea</taxon>
        <taxon>Rhabditida</taxon>
        <taxon>Tylenchina</taxon>
        <taxon>Tylenchomorpha</taxon>
        <taxon>Tylenchoidea</taxon>
        <taxon>Meloidogynidae</taxon>
        <taxon>Meloidogyninae</taxon>
        <taxon>Meloidogyne</taxon>
    </lineage>
</organism>
<name>A0A915NIF2_9BILA</name>
<evidence type="ECO:0000313" key="2">
    <source>
        <dbReference type="WBParaSite" id="scf7180000418977.g3188"/>
    </source>
</evidence>